<evidence type="ECO:0000259" key="1">
    <source>
        <dbReference type="Pfam" id="PF01850"/>
    </source>
</evidence>
<dbReference type="Gene3D" id="3.40.50.1010">
    <property type="entry name" value="5'-nuclease"/>
    <property type="match status" value="1"/>
</dbReference>
<dbReference type="PANTHER" id="PTHR39664">
    <property type="match status" value="1"/>
</dbReference>
<keyword evidence="3" id="KW-1185">Reference proteome</keyword>
<protein>
    <submittedName>
        <fullName evidence="2">Type II toxin-antitoxin system VapC family toxin</fullName>
    </submittedName>
</protein>
<dbReference type="SUPFAM" id="SSF88723">
    <property type="entry name" value="PIN domain-like"/>
    <property type="match status" value="1"/>
</dbReference>
<dbReference type="CDD" id="cd18683">
    <property type="entry name" value="PIN_VapC-like"/>
    <property type="match status" value="1"/>
</dbReference>
<proteinExistence type="predicted"/>
<evidence type="ECO:0000313" key="3">
    <source>
        <dbReference type="Proteomes" id="UP001596056"/>
    </source>
</evidence>
<reference evidence="3" key="1">
    <citation type="journal article" date="2019" name="Int. J. Syst. Evol. Microbiol.">
        <title>The Global Catalogue of Microorganisms (GCM) 10K type strain sequencing project: providing services to taxonomists for standard genome sequencing and annotation.</title>
        <authorList>
            <consortium name="The Broad Institute Genomics Platform"/>
            <consortium name="The Broad Institute Genome Sequencing Center for Infectious Disease"/>
            <person name="Wu L."/>
            <person name="Ma J."/>
        </authorList>
    </citation>
    <scope>NUCLEOTIDE SEQUENCE [LARGE SCALE GENOMIC DNA]</scope>
    <source>
        <strain evidence="3">KACC 11588</strain>
    </source>
</reference>
<feature type="domain" description="PIN" evidence="1">
    <location>
        <begin position="3"/>
        <end position="114"/>
    </location>
</feature>
<dbReference type="PANTHER" id="PTHR39664:SF2">
    <property type="entry name" value="NUCLEIC ACID-BINDING PROTEIN, CONTAINING PIN DOMAIN-RELATED"/>
    <property type="match status" value="1"/>
</dbReference>
<sequence>MVAIDTNVLVRLLTNDHPEQSPRARALLESHEVFVSLTVLLETEWVLRSAYGFASERIYAALRAVAGLPQVQVEAPSRLAQALERAEAGLDFADALHLGASEAPEAFATFDMRLIKGAQRLGITAVREP</sequence>
<dbReference type="EMBL" id="JBHSNA010000029">
    <property type="protein sequence ID" value="MFC5568190.1"/>
    <property type="molecule type" value="Genomic_DNA"/>
</dbReference>
<gene>
    <name evidence="2" type="ORF">ACFPOC_17435</name>
</gene>
<organism evidence="2 3">
    <name type="scientific">Rubellimicrobium aerolatum</name>
    <dbReference type="NCBI Taxonomy" id="490979"/>
    <lineage>
        <taxon>Bacteria</taxon>
        <taxon>Pseudomonadati</taxon>
        <taxon>Pseudomonadota</taxon>
        <taxon>Alphaproteobacteria</taxon>
        <taxon>Rhodobacterales</taxon>
        <taxon>Roseobacteraceae</taxon>
        <taxon>Rubellimicrobium</taxon>
    </lineage>
</organism>
<evidence type="ECO:0000313" key="2">
    <source>
        <dbReference type="EMBL" id="MFC5568190.1"/>
    </source>
</evidence>
<accession>A0ABW0SHV5</accession>
<dbReference type="RefSeq" id="WP_209843403.1">
    <property type="nucleotide sequence ID" value="NZ_JAGGJP010000031.1"/>
</dbReference>
<dbReference type="Pfam" id="PF01850">
    <property type="entry name" value="PIN"/>
    <property type="match status" value="1"/>
</dbReference>
<dbReference type="InterPro" id="IPR029060">
    <property type="entry name" value="PIN-like_dom_sf"/>
</dbReference>
<dbReference type="Proteomes" id="UP001596056">
    <property type="component" value="Unassembled WGS sequence"/>
</dbReference>
<comment type="caution">
    <text evidence="2">The sequence shown here is derived from an EMBL/GenBank/DDBJ whole genome shotgun (WGS) entry which is preliminary data.</text>
</comment>
<dbReference type="InterPro" id="IPR002716">
    <property type="entry name" value="PIN_dom"/>
</dbReference>
<name>A0ABW0SHV5_9RHOB</name>